<dbReference type="RefSeq" id="WP_168057298.1">
    <property type="nucleotide sequence ID" value="NZ_JAAOZT010000017.1"/>
</dbReference>
<evidence type="ECO:0000256" key="2">
    <source>
        <dbReference type="ARBA" id="ARBA00023276"/>
    </source>
</evidence>
<gene>
    <name evidence="5" type="ORF">HNR39_003532</name>
</gene>
<evidence type="ECO:0000313" key="5">
    <source>
        <dbReference type="EMBL" id="MBB5201674.1"/>
    </source>
</evidence>
<dbReference type="GO" id="GO:0009523">
    <property type="term" value="C:photosystem II"/>
    <property type="evidence" value="ECO:0007669"/>
    <property type="project" value="UniProtKB-KW"/>
</dbReference>
<reference evidence="5 6" key="1">
    <citation type="submission" date="2020-08" db="EMBL/GenBank/DDBJ databases">
        <title>Genomic Encyclopedia of Type Strains, Phase IV (KMG-IV): sequencing the most valuable type-strain genomes for metagenomic binning, comparative biology and taxonomic classification.</title>
        <authorList>
            <person name="Goeker M."/>
        </authorList>
    </citation>
    <scope>NUCLEOTIDE SEQUENCE [LARGE SCALE GENOMIC DNA]</scope>
    <source>
        <strain evidence="5 6">DSM 23240</strain>
    </source>
</reference>
<name>A0A840RYF2_9BURK</name>
<dbReference type="Proteomes" id="UP000571084">
    <property type="component" value="Unassembled WGS sequence"/>
</dbReference>
<proteinExistence type="predicted"/>
<feature type="domain" description="Photosynthesis system II assembly factor Ycf48/Hcf136-like" evidence="4">
    <location>
        <begin position="101"/>
        <end position="151"/>
    </location>
</feature>
<evidence type="ECO:0000256" key="1">
    <source>
        <dbReference type="ARBA" id="ARBA00022531"/>
    </source>
</evidence>
<organism evidence="5 6">
    <name type="scientific">Glaciimonas immobilis</name>
    <dbReference type="NCBI Taxonomy" id="728004"/>
    <lineage>
        <taxon>Bacteria</taxon>
        <taxon>Pseudomonadati</taxon>
        <taxon>Pseudomonadota</taxon>
        <taxon>Betaproteobacteria</taxon>
        <taxon>Burkholderiales</taxon>
        <taxon>Oxalobacteraceae</taxon>
        <taxon>Glaciimonas</taxon>
    </lineage>
</organism>
<sequence length="392" mass="40774">MQDVFPSGSTVLWRVLRRAACSSVRRLAMTTAMTAGALALSFSAASAFGATAPDASFNDPLTTAASPSSLATHSLMVGVAKAGPNLVAVGRRGLILMSSNAGKSWTQVASPVAADLTAIRFSDANHGWIVGHDAVVLKSTDGGLSWRRALDGRAILNIILKTYTARSAAGDAVATSVMNDAKASAAQSATPGVYPYPLLDVWFANNSEGFVVGAFGLILHTTDSGVTWTPWIERTENDHMNHIYAVNGVAGQVYIAGEQGFLRRLNSAGDGFVKMSSPYKGSYFGLYIQKDLLVAYGLRGNAYVSVDEGAQWNQVNTGLSDNIVAAFPGSGQDLLFVSQAGDMLSTDRVGGSAKAFKVKRASEVYGAVPSGGAIVTMGLAGINIVSLPATAP</sequence>
<keyword evidence="6" id="KW-1185">Reference proteome</keyword>
<dbReference type="PANTHER" id="PTHR47199:SF2">
    <property type="entry name" value="PHOTOSYSTEM II STABILITY_ASSEMBLY FACTOR HCF136, CHLOROPLASTIC"/>
    <property type="match status" value="1"/>
</dbReference>
<comment type="caution">
    <text evidence="5">The sequence shown here is derived from an EMBL/GenBank/DDBJ whole genome shotgun (WGS) entry which is preliminary data.</text>
</comment>
<accession>A0A840RYF2</accession>
<dbReference type="GO" id="GO:0015979">
    <property type="term" value="P:photosynthesis"/>
    <property type="evidence" value="ECO:0007669"/>
    <property type="project" value="UniProtKB-KW"/>
</dbReference>
<feature type="signal peptide" evidence="3">
    <location>
        <begin position="1"/>
        <end position="49"/>
    </location>
</feature>
<dbReference type="AlphaFoldDB" id="A0A840RYF2"/>
<keyword evidence="3" id="KW-0732">Signal</keyword>
<dbReference type="EMBL" id="JACHHQ010000008">
    <property type="protein sequence ID" value="MBB5201674.1"/>
    <property type="molecule type" value="Genomic_DNA"/>
</dbReference>
<protein>
    <submittedName>
        <fullName evidence="5">Photosystem II stability/assembly factor-like uncharacterized protein</fullName>
    </submittedName>
</protein>
<feature type="domain" description="Photosynthesis system II assembly factor Ycf48/Hcf136-like" evidence="4">
    <location>
        <begin position="198"/>
        <end position="272"/>
    </location>
</feature>
<keyword evidence="2" id="KW-0604">Photosystem II</keyword>
<dbReference type="InterPro" id="IPR028203">
    <property type="entry name" value="PSII_CF48-like_dom"/>
</dbReference>
<evidence type="ECO:0000259" key="4">
    <source>
        <dbReference type="Pfam" id="PF14870"/>
    </source>
</evidence>
<feature type="chain" id="PRO_5032441047" evidence="3">
    <location>
        <begin position="50"/>
        <end position="392"/>
    </location>
</feature>
<dbReference type="SUPFAM" id="SSF50939">
    <property type="entry name" value="Sialidases"/>
    <property type="match status" value="1"/>
</dbReference>
<evidence type="ECO:0000256" key="3">
    <source>
        <dbReference type="SAM" id="SignalP"/>
    </source>
</evidence>
<dbReference type="InterPro" id="IPR015943">
    <property type="entry name" value="WD40/YVTN_repeat-like_dom_sf"/>
</dbReference>
<keyword evidence="1" id="KW-0602">Photosynthesis</keyword>
<dbReference type="InterPro" id="IPR036278">
    <property type="entry name" value="Sialidase_sf"/>
</dbReference>
<dbReference type="Gene3D" id="2.130.10.10">
    <property type="entry name" value="YVTN repeat-like/Quinoprotein amine dehydrogenase"/>
    <property type="match status" value="2"/>
</dbReference>
<evidence type="ECO:0000313" key="6">
    <source>
        <dbReference type="Proteomes" id="UP000571084"/>
    </source>
</evidence>
<dbReference type="Pfam" id="PF14870">
    <property type="entry name" value="PSII_BNR"/>
    <property type="match status" value="2"/>
</dbReference>
<dbReference type="PANTHER" id="PTHR47199">
    <property type="entry name" value="PHOTOSYSTEM II STABILITY/ASSEMBLY FACTOR HCF136, CHLOROPLASTIC"/>
    <property type="match status" value="1"/>
</dbReference>